<evidence type="ECO:0000256" key="1">
    <source>
        <dbReference type="SAM" id="Phobius"/>
    </source>
</evidence>
<keyword evidence="3" id="KW-1185">Reference proteome</keyword>
<evidence type="ECO:0000313" key="3">
    <source>
        <dbReference type="Proteomes" id="UP000501526"/>
    </source>
</evidence>
<sequence>MSLAVDILLWLLLGLGILFITVVWGIIVAVCVTAAVRFAKEYKKASIQLEKEEKEGEGPPLYY</sequence>
<gene>
    <name evidence="2" type="primary">47</name>
    <name evidence="2" type="ORF">SEA_SECRETARIAT_47</name>
</gene>
<feature type="transmembrane region" description="Helical" evidence="1">
    <location>
        <begin position="7"/>
        <end position="36"/>
    </location>
</feature>
<accession>A0A6M3T9P6</accession>
<organism evidence="2 3">
    <name type="scientific">Gordonia phage Secretariat</name>
    <dbReference type="NCBI Taxonomy" id="2725616"/>
    <lineage>
        <taxon>Viruses</taxon>
        <taxon>Duplodnaviria</taxon>
        <taxon>Heunggongvirae</taxon>
        <taxon>Uroviricota</taxon>
        <taxon>Caudoviricetes</taxon>
        <taxon>Deejayvirinae</taxon>
        <taxon>Secretariatvirus</taxon>
        <taxon>Secretariatvirus secretariat</taxon>
    </lineage>
</organism>
<dbReference type="Proteomes" id="UP000501526">
    <property type="component" value="Segment"/>
</dbReference>
<keyword evidence="1" id="KW-1133">Transmembrane helix</keyword>
<protein>
    <submittedName>
        <fullName evidence="2">Membrane protein</fullName>
    </submittedName>
</protein>
<keyword evidence="1" id="KW-0812">Transmembrane</keyword>
<dbReference type="EMBL" id="MT310850">
    <property type="protein sequence ID" value="QJD49624.1"/>
    <property type="molecule type" value="Genomic_DNA"/>
</dbReference>
<name>A0A6M3T9P6_9CAUD</name>
<proteinExistence type="predicted"/>
<dbReference type="RefSeq" id="YP_009859457.1">
    <property type="nucleotide sequence ID" value="NC_048876.1"/>
</dbReference>
<evidence type="ECO:0000313" key="2">
    <source>
        <dbReference type="EMBL" id="QJD49624.1"/>
    </source>
</evidence>
<dbReference type="GeneID" id="55630557"/>
<reference evidence="2 3" key="1">
    <citation type="submission" date="2020-04" db="EMBL/GenBank/DDBJ databases">
        <authorList>
            <person name="Chase M.A."/>
            <person name="Coleman C.N."/>
            <person name="Cunha M.O."/>
            <person name="Daffner M."/>
            <person name="Deam C.J."/>
            <person name="Deloso L.J."/>
            <person name="Desomma A.M."/>
            <person name="Gallardo J."/>
            <person name="Horne M.E."/>
            <person name="Kanahan O.P."/>
            <person name="Lam V."/>
            <person name="Morgan R.T."/>
            <person name="Mustor E.M."/>
            <person name="Ricardo-Iglesias M."/>
            <person name="Sartorio C.J."/>
            <person name="Sciacchitano A.R."/>
            <person name="Tvenstrup A.W."/>
            <person name="Wood A.R."/>
            <person name="Pollenz R.S."/>
            <person name="Garlena R.A."/>
            <person name="Russell D.A."/>
            <person name="Pope W.H."/>
            <person name="Jacobs-Sera D."/>
            <person name="Hatfull G.F."/>
        </authorList>
    </citation>
    <scope>NUCLEOTIDE SEQUENCE [LARGE SCALE GENOMIC DNA]</scope>
</reference>
<keyword evidence="1" id="KW-0472">Membrane</keyword>
<dbReference type="KEGG" id="vg:55630557"/>